<dbReference type="PANTHER" id="PTHR21022">
    <property type="entry name" value="PREPHENATE DEHYDRATASE P PROTEIN"/>
    <property type="match status" value="1"/>
</dbReference>
<dbReference type="Pfam" id="PF01842">
    <property type="entry name" value="ACT"/>
    <property type="match status" value="1"/>
</dbReference>
<keyword evidence="5 10" id="KW-0057">Aromatic amino acid biosynthesis</keyword>
<organism evidence="13 14">
    <name type="scientific">Raineyella fluvialis</name>
    <dbReference type="NCBI Taxonomy" id="2662261"/>
    <lineage>
        <taxon>Bacteria</taxon>
        <taxon>Bacillati</taxon>
        <taxon>Actinomycetota</taxon>
        <taxon>Actinomycetes</taxon>
        <taxon>Propionibacteriales</taxon>
        <taxon>Propionibacteriaceae</taxon>
        <taxon>Raineyella</taxon>
    </lineage>
</organism>
<feature type="site" description="Essential for prephenate dehydratase activity" evidence="9">
    <location>
        <position position="176"/>
    </location>
</feature>
<dbReference type="InterPro" id="IPR002912">
    <property type="entry name" value="ACT_dom"/>
</dbReference>
<reference evidence="13 14" key="1">
    <citation type="submission" date="2019-10" db="EMBL/GenBank/DDBJ databases">
        <title>Genomic analysis of Raineyella sp. CBA3103.</title>
        <authorList>
            <person name="Roh S.W."/>
        </authorList>
    </citation>
    <scope>NUCLEOTIDE SEQUENCE [LARGE SCALE GENOMIC DNA]</scope>
    <source>
        <strain evidence="13 14">CBA3103</strain>
    </source>
</reference>
<evidence type="ECO:0000256" key="8">
    <source>
        <dbReference type="ARBA" id="ARBA00047848"/>
    </source>
</evidence>
<evidence type="ECO:0000256" key="1">
    <source>
        <dbReference type="ARBA" id="ARBA00004741"/>
    </source>
</evidence>
<keyword evidence="14" id="KW-1185">Reference proteome</keyword>
<comment type="catalytic activity">
    <reaction evidence="8 10">
        <text>prephenate + H(+) = 3-phenylpyruvate + CO2 + H2O</text>
        <dbReference type="Rhea" id="RHEA:21648"/>
        <dbReference type="ChEBI" id="CHEBI:15377"/>
        <dbReference type="ChEBI" id="CHEBI:15378"/>
        <dbReference type="ChEBI" id="CHEBI:16526"/>
        <dbReference type="ChEBI" id="CHEBI:18005"/>
        <dbReference type="ChEBI" id="CHEBI:29934"/>
        <dbReference type="EC" id="4.2.1.51"/>
    </reaction>
</comment>
<dbReference type="KEGG" id="rain:Rai3103_03775"/>
<dbReference type="PROSITE" id="PS51671">
    <property type="entry name" value="ACT"/>
    <property type="match status" value="1"/>
</dbReference>
<dbReference type="NCBIfam" id="NF008865">
    <property type="entry name" value="PRK11898.1"/>
    <property type="match status" value="1"/>
</dbReference>
<evidence type="ECO:0000256" key="2">
    <source>
        <dbReference type="ARBA" id="ARBA00013147"/>
    </source>
</evidence>
<dbReference type="EMBL" id="CP045725">
    <property type="protein sequence ID" value="QGF25069.1"/>
    <property type="molecule type" value="Genomic_DNA"/>
</dbReference>
<dbReference type="Gene3D" id="3.40.190.10">
    <property type="entry name" value="Periplasmic binding protein-like II"/>
    <property type="match status" value="2"/>
</dbReference>
<proteinExistence type="predicted"/>
<sequence>MTYGYFGPAGTFTHQALLLIAGDEDVLTPFRSVVAALDAVRAGEIDAAFVPIENSLEGGVSATLDQLAADETHPLMIRREVLLPVQFALCVRPGTGLADVRAVLTHPHAAAQTRMWVAHHLPRAVVTEGPSTAAAAVEVSDPDSPHDAAICARIAGEMNGLEILADGIADNEDAVTRFVVVTRPSTPPPATGADKTTLVAYMKVDRSGSLLGILEQIAGHGVNMTRIESRPTKQALGSYCFSIDAEGHLDDPRMQETLTGLHRVCAKVTFLGSYPRADRQAPILDEGQTTEAYAAAQRWLDGLRHPAQ</sequence>
<dbReference type="Proteomes" id="UP000386847">
    <property type="component" value="Chromosome"/>
</dbReference>
<evidence type="ECO:0000259" key="11">
    <source>
        <dbReference type="PROSITE" id="PS51171"/>
    </source>
</evidence>
<evidence type="ECO:0000256" key="6">
    <source>
        <dbReference type="ARBA" id="ARBA00023222"/>
    </source>
</evidence>
<dbReference type="InterPro" id="IPR045865">
    <property type="entry name" value="ACT-like_dom_sf"/>
</dbReference>
<dbReference type="FunFam" id="3.30.70.260:FF:000012">
    <property type="entry name" value="Prephenate dehydratase"/>
    <property type="match status" value="1"/>
</dbReference>
<dbReference type="PIRSF" id="PIRSF001500">
    <property type="entry name" value="Chor_mut_pdt_Ppr"/>
    <property type="match status" value="1"/>
</dbReference>
<feature type="domain" description="ACT" evidence="12">
    <location>
        <begin position="198"/>
        <end position="275"/>
    </location>
</feature>
<dbReference type="EC" id="4.2.1.51" evidence="2 10"/>
<dbReference type="GO" id="GO:0009094">
    <property type="term" value="P:L-phenylalanine biosynthetic process"/>
    <property type="evidence" value="ECO:0007669"/>
    <property type="project" value="UniProtKB-UniPathway"/>
</dbReference>
<feature type="domain" description="Prephenate dehydratase" evidence="11">
    <location>
        <begin position="2"/>
        <end position="183"/>
    </location>
</feature>
<dbReference type="InterPro" id="IPR001086">
    <property type="entry name" value="Preph_deHydtase"/>
</dbReference>
<evidence type="ECO:0000313" key="14">
    <source>
        <dbReference type="Proteomes" id="UP000386847"/>
    </source>
</evidence>
<evidence type="ECO:0000256" key="10">
    <source>
        <dbReference type="RuleBase" id="RU361254"/>
    </source>
</evidence>
<dbReference type="FunFam" id="3.40.190.10:FF:000064">
    <property type="entry name" value="Prephenate dehydratase"/>
    <property type="match status" value="1"/>
</dbReference>
<dbReference type="PROSITE" id="PS51171">
    <property type="entry name" value="PREPHENATE_DEHYDR_3"/>
    <property type="match status" value="1"/>
</dbReference>
<evidence type="ECO:0000256" key="3">
    <source>
        <dbReference type="ARBA" id="ARBA00021872"/>
    </source>
</evidence>
<gene>
    <name evidence="10 13" type="primary">pheA</name>
    <name evidence="13" type="ORF">Rai3103_03775</name>
</gene>
<dbReference type="GO" id="GO:0004664">
    <property type="term" value="F:prephenate dehydratase activity"/>
    <property type="evidence" value="ECO:0007669"/>
    <property type="project" value="UniProtKB-UniRule"/>
</dbReference>
<comment type="pathway">
    <text evidence="1 10">Amino-acid biosynthesis; L-phenylalanine biosynthesis; phenylpyruvate from prephenate: step 1/1.</text>
</comment>
<dbReference type="PROSITE" id="PS00858">
    <property type="entry name" value="PREPHENATE_DEHYDR_2"/>
    <property type="match status" value="1"/>
</dbReference>
<dbReference type="Pfam" id="PF00800">
    <property type="entry name" value="PDT"/>
    <property type="match status" value="1"/>
</dbReference>
<dbReference type="AlphaFoldDB" id="A0A5Q2FE40"/>
<dbReference type="Gene3D" id="3.30.70.260">
    <property type="match status" value="1"/>
</dbReference>
<dbReference type="SUPFAM" id="SSF55021">
    <property type="entry name" value="ACT-like"/>
    <property type="match status" value="1"/>
</dbReference>
<evidence type="ECO:0000256" key="7">
    <source>
        <dbReference type="ARBA" id="ARBA00023239"/>
    </source>
</evidence>
<keyword evidence="6 10" id="KW-0584">Phenylalanine biosynthesis</keyword>
<dbReference type="CDD" id="cd13632">
    <property type="entry name" value="PBP2_Aa-PDT_like"/>
    <property type="match status" value="1"/>
</dbReference>
<evidence type="ECO:0000256" key="9">
    <source>
        <dbReference type="PIRSR" id="PIRSR001500-2"/>
    </source>
</evidence>
<evidence type="ECO:0000256" key="4">
    <source>
        <dbReference type="ARBA" id="ARBA00022605"/>
    </source>
</evidence>
<dbReference type="UniPathway" id="UPA00121">
    <property type="reaction ID" value="UER00345"/>
</dbReference>
<dbReference type="GO" id="GO:0005737">
    <property type="term" value="C:cytoplasm"/>
    <property type="evidence" value="ECO:0007669"/>
    <property type="project" value="TreeGrafter"/>
</dbReference>
<dbReference type="SUPFAM" id="SSF53850">
    <property type="entry name" value="Periplasmic binding protein-like II"/>
    <property type="match status" value="1"/>
</dbReference>
<dbReference type="InterPro" id="IPR018528">
    <property type="entry name" value="Preph_deHydtase_CS"/>
</dbReference>
<keyword evidence="7 10" id="KW-0456">Lyase</keyword>
<dbReference type="CDD" id="cd04905">
    <property type="entry name" value="ACT_CM-PDT"/>
    <property type="match status" value="1"/>
</dbReference>
<protein>
    <recommendedName>
        <fullName evidence="3 10">Prephenate dehydratase</fullName>
        <shortName evidence="10">PDT</shortName>
        <ecNumber evidence="2 10">4.2.1.51</ecNumber>
    </recommendedName>
</protein>
<dbReference type="InterPro" id="IPR008242">
    <property type="entry name" value="Chor_mutase/pphenate_deHydtase"/>
</dbReference>
<accession>A0A5Q2FE40</accession>
<evidence type="ECO:0000256" key="5">
    <source>
        <dbReference type="ARBA" id="ARBA00023141"/>
    </source>
</evidence>
<evidence type="ECO:0000259" key="12">
    <source>
        <dbReference type="PROSITE" id="PS51671"/>
    </source>
</evidence>
<evidence type="ECO:0000313" key="13">
    <source>
        <dbReference type="EMBL" id="QGF25069.1"/>
    </source>
</evidence>
<keyword evidence="4 10" id="KW-0028">Amino-acid biosynthesis</keyword>
<dbReference type="PANTHER" id="PTHR21022:SF19">
    <property type="entry name" value="PREPHENATE DEHYDRATASE-RELATED"/>
    <property type="match status" value="1"/>
</dbReference>
<name>A0A5Q2FE40_9ACTN</name>